<dbReference type="PANTHER" id="PTHR35333:SF3">
    <property type="entry name" value="BETA-LACTAMASE-TYPE TRANSPEPTIDASE FOLD CONTAINING PROTEIN"/>
    <property type="match status" value="1"/>
</dbReference>
<evidence type="ECO:0000259" key="2">
    <source>
        <dbReference type="Pfam" id="PF13354"/>
    </source>
</evidence>
<keyword evidence="4" id="KW-1185">Reference proteome</keyword>
<evidence type="ECO:0000256" key="1">
    <source>
        <dbReference type="SAM" id="MobiDB-lite"/>
    </source>
</evidence>
<dbReference type="Pfam" id="PF13354">
    <property type="entry name" value="Beta-lactamase2"/>
    <property type="match status" value="1"/>
</dbReference>
<dbReference type="InterPro" id="IPR012338">
    <property type="entry name" value="Beta-lactam/transpept-like"/>
</dbReference>
<dbReference type="Gene3D" id="3.40.710.10">
    <property type="entry name" value="DD-peptidase/beta-lactamase superfamily"/>
    <property type="match status" value="1"/>
</dbReference>
<accession>A0ABV9RT80</accession>
<keyword evidence="3" id="KW-0378">Hydrolase</keyword>
<reference evidence="4" key="1">
    <citation type="journal article" date="2019" name="Int. J. Syst. Evol. Microbiol.">
        <title>The Global Catalogue of Microorganisms (GCM) 10K type strain sequencing project: providing services to taxonomists for standard genome sequencing and annotation.</title>
        <authorList>
            <consortium name="The Broad Institute Genomics Platform"/>
            <consortium name="The Broad Institute Genome Sequencing Center for Infectious Disease"/>
            <person name="Wu L."/>
            <person name="Ma J."/>
        </authorList>
    </citation>
    <scope>NUCLEOTIDE SEQUENCE [LARGE SCALE GENOMIC DNA]</scope>
    <source>
        <strain evidence="4">CCUG 50347</strain>
    </source>
</reference>
<organism evidence="3 4">
    <name type="scientific">Actinomycetospora chibensis</name>
    <dbReference type="NCBI Taxonomy" id="663606"/>
    <lineage>
        <taxon>Bacteria</taxon>
        <taxon>Bacillati</taxon>
        <taxon>Actinomycetota</taxon>
        <taxon>Actinomycetes</taxon>
        <taxon>Pseudonocardiales</taxon>
        <taxon>Pseudonocardiaceae</taxon>
        <taxon>Actinomycetospora</taxon>
    </lineage>
</organism>
<gene>
    <name evidence="3" type="ORF">ACFPEL_30350</name>
</gene>
<name>A0ABV9RT80_9PSEU</name>
<sequence>MAGTLVTVDSLNGGSSTLAALALPPDDTTETVAPPTAPDAPEVDLAGAATAGEEAAARDDFRVAVSVADTATGELAPGSNGEDTFNTASLAKLFLVVDMLERQRAGEIQLGARDLRLVHAALSSSSDPAMNALWTEYDGPAAITRVARSVGLEDTTSPEDPSQWGEVQTSARDMVKLLRHVQVDLPAPDRDLLLRSLSDAPRIAGDGFDQGYGFLDGRSPVKQGWLCCLGSRGDMHSVAVVDGRFVVAVMTNEPMVESPRGYDAARESVNAAAGAVRQALGPTVDAR</sequence>
<feature type="region of interest" description="Disordered" evidence="1">
    <location>
        <begin position="20"/>
        <end position="40"/>
    </location>
</feature>
<dbReference type="GO" id="GO:0016787">
    <property type="term" value="F:hydrolase activity"/>
    <property type="evidence" value="ECO:0007669"/>
    <property type="project" value="UniProtKB-KW"/>
</dbReference>
<comment type="caution">
    <text evidence="3">The sequence shown here is derived from an EMBL/GenBank/DDBJ whole genome shotgun (WGS) entry which is preliminary data.</text>
</comment>
<evidence type="ECO:0000313" key="3">
    <source>
        <dbReference type="EMBL" id="MFC4836739.1"/>
    </source>
</evidence>
<dbReference type="InterPro" id="IPR045155">
    <property type="entry name" value="Beta-lactam_cat"/>
</dbReference>
<dbReference type="PANTHER" id="PTHR35333">
    <property type="entry name" value="BETA-LACTAMASE"/>
    <property type="match status" value="1"/>
</dbReference>
<evidence type="ECO:0000313" key="4">
    <source>
        <dbReference type="Proteomes" id="UP001595909"/>
    </source>
</evidence>
<dbReference type="SUPFAM" id="SSF56601">
    <property type="entry name" value="beta-lactamase/transpeptidase-like"/>
    <property type="match status" value="1"/>
</dbReference>
<dbReference type="EMBL" id="JBHSIM010000069">
    <property type="protein sequence ID" value="MFC4836739.1"/>
    <property type="molecule type" value="Genomic_DNA"/>
</dbReference>
<proteinExistence type="predicted"/>
<protein>
    <submittedName>
        <fullName evidence="3">Serine hydrolase</fullName>
    </submittedName>
</protein>
<dbReference type="RefSeq" id="WP_274192208.1">
    <property type="nucleotide sequence ID" value="NZ_BAABHN010000069.1"/>
</dbReference>
<dbReference type="Proteomes" id="UP001595909">
    <property type="component" value="Unassembled WGS sequence"/>
</dbReference>
<dbReference type="InterPro" id="IPR000871">
    <property type="entry name" value="Beta-lactam_class-A"/>
</dbReference>
<feature type="domain" description="Beta-lactamase class A catalytic" evidence="2">
    <location>
        <begin position="117"/>
        <end position="251"/>
    </location>
</feature>